<dbReference type="Proteomes" id="UP000199114">
    <property type="component" value="Unassembled WGS sequence"/>
</dbReference>
<organism evidence="2 3">
    <name type="scientific">Natrinema salaciae</name>
    <dbReference type="NCBI Taxonomy" id="1186196"/>
    <lineage>
        <taxon>Archaea</taxon>
        <taxon>Methanobacteriati</taxon>
        <taxon>Methanobacteriota</taxon>
        <taxon>Stenosarchaea group</taxon>
        <taxon>Halobacteria</taxon>
        <taxon>Halobacteriales</taxon>
        <taxon>Natrialbaceae</taxon>
        <taxon>Natrinema</taxon>
    </lineage>
</organism>
<keyword evidence="3" id="KW-1185">Reference proteome</keyword>
<gene>
    <name evidence="2" type="ORF">SAMN04489841_3506</name>
</gene>
<sequence>MFADRSSEERIEELETEVELLENRLEREQVKRSARVEVDDARFLERYLEDTYKTQSELLQEIVESGAMDDLIRKRIEDELYVMAGKGQVEYEPGWGWRLSTD</sequence>
<reference evidence="3" key="1">
    <citation type="submission" date="2016-10" db="EMBL/GenBank/DDBJ databases">
        <authorList>
            <person name="Varghese N."/>
            <person name="Submissions S."/>
        </authorList>
    </citation>
    <scope>NUCLEOTIDE SEQUENCE [LARGE SCALE GENOMIC DNA]</scope>
    <source>
        <strain evidence="3">DSM 25055</strain>
    </source>
</reference>
<name>A0A1H9MVG1_9EURY</name>
<dbReference type="AlphaFoldDB" id="A0A1H9MVG1"/>
<evidence type="ECO:0000256" key="1">
    <source>
        <dbReference type="SAM" id="Coils"/>
    </source>
</evidence>
<evidence type="ECO:0000313" key="2">
    <source>
        <dbReference type="EMBL" id="SER27459.1"/>
    </source>
</evidence>
<evidence type="ECO:0000313" key="3">
    <source>
        <dbReference type="Proteomes" id="UP000199114"/>
    </source>
</evidence>
<feature type="coiled-coil region" evidence="1">
    <location>
        <begin position="4"/>
        <end position="31"/>
    </location>
</feature>
<protein>
    <submittedName>
        <fullName evidence="2">Uncharacterized protein</fullName>
    </submittedName>
</protein>
<dbReference type="EMBL" id="FOFD01000004">
    <property type="protein sequence ID" value="SER27459.1"/>
    <property type="molecule type" value="Genomic_DNA"/>
</dbReference>
<accession>A0A1H9MVG1</accession>
<keyword evidence="1" id="KW-0175">Coiled coil</keyword>
<proteinExistence type="predicted"/>